<dbReference type="Proteomes" id="UP000837857">
    <property type="component" value="Chromosome 13"/>
</dbReference>
<name>A0ABN8HXI3_9NEOP</name>
<sequence>MATVWRSQCAFARFFIGKIVRIPNNSSDLGAKLSSGPLAIACGSRNYSNYAHSPFVRKVKEQYDYERHEARFPQPSPVALASAEGFIYVAI</sequence>
<organism evidence="1 2">
    <name type="scientific">Iphiclides podalirius</name>
    <name type="common">scarce swallowtail</name>
    <dbReference type="NCBI Taxonomy" id="110791"/>
    <lineage>
        <taxon>Eukaryota</taxon>
        <taxon>Metazoa</taxon>
        <taxon>Ecdysozoa</taxon>
        <taxon>Arthropoda</taxon>
        <taxon>Hexapoda</taxon>
        <taxon>Insecta</taxon>
        <taxon>Pterygota</taxon>
        <taxon>Neoptera</taxon>
        <taxon>Endopterygota</taxon>
        <taxon>Lepidoptera</taxon>
        <taxon>Glossata</taxon>
        <taxon>Ditrysia</taxon>
        <taxon>Papilionoidea</taxon>
        <taxon>Papilionidae</taxon>
        <taxon>Papilioninae</taxon>
        <taxon>Iphiclides</taxon>
    </lineage>
</organism>
<feature type="non-terminal residue" evidence="1">
    <location>
        <position position="91"/>
    </location>
</feature>
<evidence type="ECO:0000313" key="1">
    <source>
        <dbReference type="EMBL" id="CAH2041720.1"/>
    </source>
</evidence>
<accession>A0ABN8HXI3</accession>
<keyword evidence="2" id="KW-1185">Reference proteome</keyword>
<reference evidence="1" key="1">
    <citation type="submission" date="2022-03" db="EMBL/GenBank/DDBJ databases">
        <authorList>
            <person name="Martin H S."/>
        </authorList>
    </citation>
    <scope>NUCLEOTIDE SEQUENCE</scope>
</reference>
<proteinExistence type="predicted"/>
<evidence type="ECO:0000313" key="2">
    <source>
        <dbReference type="Proteomes" id="UP000837857"/>
    </source>
</evidence>
<gene>
    <name evidence="1" type="ORF">IPOD504_LOCUS3363</name>
</gene>
<protein>
    <submittedName>
        <fullName evidence="1">Uncharacterized protein</fullName>
    </submittedName>
</protein>
<dbReference type="EMBL" id="OW152825">
    <property type="protein sequence ID" value="CAH2041720.1"/>
    <property type="molecule type" value="Genomic_DNA"/>
</dbReference>